<reference evidence="4 5" key="1">
    <citation type="submission" date="2014-10" db="EMBL/GenBank/DDBJ databases">
        <title>Draft genome sequence of Actinoplanes utahensis NRRL 12052.</title>
        <authorList>
            <person name="Velasco-Bucheli B."/>
            <person name="del Cerro C."/>
            <person name="Hormigo D."/>
            <person name="Garcia J.L."/>
            <person name="Acebal C."/>
            <person name="Arroyo M."/>
            <person name="de la Mata I."/>
        </authorList>
    </citation>
    <scope>NUCLEOTIDE SEQUENCE [LARGE SCALE GENOMIC DNA]</scope>
    <source>
        <strain evidence="4 5">NRRL 12052</strain>
    </source>
</reference>
<organism evidence="4 5">
    <name type="scientific">Actinoplanes utahensis</name>
    <dbReference type="NCBI Taxonomy" id="1869"/>
    <lineage>
        <taxon>Bacteria</taxon>
        <taxon>Bacillati</taxon>
        <taxon>Actinomycetota</taxon>
        <taxon>Actinomycetes</taxon>
        <taxon>Micromonosporales</taxon>
        <taxon>Micromonosporaceae</taxon>
        <taxon>Actinoplanes</taxon>
    </lineage>
</organism>
<dbReference type="GO" id="GO:0004806">
    <property type="term" value="F:triacylglycerol lipase activity"/>
    <property type="evidence" value="ECO:0007669"/>
    <property type="project" value="TreeGrafter"/>
</dbReference>
<feature type="disulfide bond" evidence="2">
    <location>
        <begin position="44"/>
        <end position="70"/>
    </location>
</feature>
<evidence type="ECO:0000256" key="2">
    <source>
        <dbReference type="PIRSR" id="PIRSR637460-2"/>
    </source>
</evidence>
<accession>A0A0A6X454</accession>
<dbReference type="InterPro" id="IPR013830">
    <property type="entry name" value="SGNH_hydro"/>
</dbReference>
<feature type="disulfide bond" evidence="2">
    <location>
        <begin position="111"/>
        <end position="120"/>
    </location>
</feature>
<protein>
    <recommendedName>
        <fullName evidence="3">SGNH hydrolase-type esterase domain-containing protein</fullName>
    </recommendedName>
</protein>
<comment type="caution">
    <text evidence="4">The sequence shown here is derived from an EMBL/GenBank/DDBJ whole genome shotgun (WGS) entry which is preliminary data.</text>
</comment>
<dbReference type="Proteomes" id="UP000054537">
    <property type="component" value="Unassembled WGS sequence"/>
</dbReference>
<name>A0A0A6X454_ACTUT</name>
<dbReference type="eggNOG" id="COG2755">
    <property type="taxonomic scope" value="Bacteria"/>
</dbReference>
<dbReference type="GO" id="GO:0019433">
    <property type="term" value="P:triglyceride catabolic process"/>
    <property type="evidence" value="ECO:0007669"/>
    <property type="project" value="TreeGrafter"/>
</dbReference>
<feature type="active site" evidence="1">
    <location>
        <position position="237"/>
    </location>
</feature>
<keyword evidence="5" id="KW-1185">Reference proteome</keyword>
<evidence type="ECO:0000313" key="4">
    <source>
        <dbReference type="EMBL" id="KHD74877.1"/>
    </source>
</evidence>
<keyword evidence="2" id="KW-1015">Disulfide bond</keyword>
<dbReference type="PANTHER" id="PTHR37981:SF1">
    <property type="entry name" value="SGNH HYDROLASE-TYPE ESTERASE DOMAIN-CONTAINING PROTEIN"/>
    <property type="match status" value="1"/>
</dbReference>
<dbReference type="Pfam" id="PF13472">
    <property type="entry name" value="Lipase_GDSL_2"/>
    <property type="match status" value="1"/>
</dbReference>
<evidence type="ECO:0000256" key="1">
    <source>
        <dbReference type="PIRSR" id="PIRSR637460-1"/>
    </source>
</evidence>
<dbReference type="PANTHER" id="PTHR37981">
    <property type="entry name" value="LIPASE 2"/>
    <property type="match status" value="1"/>
</dbReference>
<proteinExistence type="predicted"/>
<feature type="domain" description="SGNH hydrolase-type esterase" evidence="3">
    <location>
        <begin position="26"/>
        <end position="245"/>
    </location>
</feature>
<evidence type="ECO:0000313" key="5">
    <source>
        <dbReference type="Proteomes" id="UP000054537"/>
    </source>
</evidence>
<dbReference type="STRING" id="1869.MB27_26325"/>
<gene>
    <name evidence="4" type="ORF">MB27_26325</name>
</gene>
<dbReference type="CDD" id="cd01823">
    <property type="entry name" value="SEST_like"/>
    <property type="match status" value="1"/>
</dbReference>
<feature type="disulfide bond" evidence="2">
    <location>
        <begin position="170"/>
        <end position="218"/>
    </location>
</feature>
<dbReference type="AlphaFoldDB" id="A0A0A6X454"/>
<dbReference type="EMBL" id="JRTT01000035">
    <property type="protein sequence ID" value="KHD74877.1"/>
    <property type="molecule type" value="Genomic_DNA"/>
</dbReference>
<evidence type="ECO:0000259" key="3">
    <source>
        <dbReference type="Pfam" id="PF13472"/>
    </source>
</evidence>
<dbReference type="SUPFAM" id="SSF52266">
    <property type="entry name" value="SGNH hydrolase"/>
    <property type="match status" value="1"/>
</dbReference>
<dbReference type="InterPro" id="IPR037460">
    <property type="entry name" value="SEST-like"/>
</dbReference>
<feature type="active site" description="Nucleophile" evidence="1">
    <location>
        <position position="30"/>
    </location>
</feature>
<sequence length="260" mass="27229">MTATAWAAPATAVAASVAPTPLQYVALGDSYAAGYGSAPTRDNCGRTPAAYPALLARSTDGAVALRNAACINATVADVTGRQLAALNHRTALVTVTVGANDLNVKEVLQACLSPMTAMACRTGNARINRTLAVTLPREITRMIQAIRAAAPNARIVVTGYPLPFAKAARCADMPIPAKMRARVNQVAARLNAVIAAAADRARVRFADVEKAFARHGVCSARPWLVGTEGMRDNTVLHPTAVGHERGYLPAIAETGFADRF</sequence>
<dbReference type="Gene3D" id="3.40.50.1110">
    <property type="entry name" value="SGNH hydrolase"/>
    <property type="match status" value="1"/>
</dbReference>
<dbReference type="InterPro" id="IPR036514">
    <property type="entry name" value="SGNH_hydro_sf"/>
</dbReference>